<organism evidence="2 3">
    <name type="scientific">Lactuca virosa</name>
    <dbReference type="NCBI Taxonomy" id="75947"/>
    <lineage>
        <taxon>Eukaryota</taxon>
        <taxon>Viridiplantae</taxon>
        <taxon>Streptophyta</taxon>
        <taxon>Embryophyta</taxon>
        <taxon>Tracheophyta</taxon>
        <taxon>Spermatophyta</taxon>
        <taxon>Magnoliopsida</taxon>
        <taxon>eudicotyledons</taxon>
        <taxon>Gunneridae</taxon>
        <taxon>Pentapetalae</taxon>
        <taxon>asterids</taxon>
        <taxon>campanulids</taxon>
        <taxon>Asterales</taxon>
        <taxon>Asteraceae</taxon>
        <taxon>Cichorioideae</taxon>
        <taxon>Cichorieae</taxon>
        <taxon>Lactucinae</taxon>
        <taxon>Lactuca</taxon>
    </lineage>
</organism>
<dbReference type="AlphaFoldDB" id="A0AAU9PCU7"/>
<evidence type="ECO:0000313" key="3">
    <source>
        <dbReference type="Proteomes" id="UP001157418"/>
    </source>
</evidence>
<dbReference type="EMBL" id="CAKMRJ010005523">
    <property type="protein sequence ID" value="CAH1447420.1"/>
    <property type="molecule type" value="Genomic_DNA"/>
</dbReference>
<evidence type="ECO:0000259" key="1">
    <source>
        <dbReference type="Pfam" id="PF17800"/>
    </source>
</evidence>
<accession>A0AAU9PCU7</accession>
<comment type="caution">
    <text evidence="2">The sequence shown here is derived from an EMBL/GenBank/DDBJ whole genome shotgun (WGS) entry which is preliminary data.</text>
</comment>
<gene>
    <name evidence="2" type="ORF">LVIROSA_LOCUS33032</name>
</gene>
<dbReference type="InterPro" id="IPR041232">
    <property type="entry name" value="NPL"/>
</dbReference>
<sequence length="128" mass="15048">MEFVGIELKAGESFEINLDKDEFFQLTQATLCEVKKERDEPLHLYVTLNGKKHVVGIMQPQRISQLVFSLKFDKNVQFSHNWKYGSVFVFGYKTRNLCGHDMDNMDPRTMMESVMRHEEAVVLDEERE</sequence>
<dbReference type="Proteomes" id="UP001157418">
    <property type="component" value="Unassembled WGS sequence"/>
</dbReference>
<dbReference type="Pfam" id="PF17800">
    <property type="entry name" value="NPL"/>
    <property type="match status" value="1"/>
</dbReference>
<feature type="domain" description="Nucleoplasmin-like" evidence="1">
    <location>
        <begin position="5"/>
        <end position="92"/>
    </location>
</feature>
<dbReference type="Gene3D" id="2.60.120.340">
    <property type="entry name" value="Nucleoplasmin core domain"/>
    <property type="match status" value="1"/>
</dbReference>
<reference evidence="2 3" key="1">
    <citation type="submission" date="2022-01" db="EMBL/GenBank/DDBJ databases">
        <authorList>
            <person name="Xiong W."/>
            <person name="Schranz E."/>
        </authorList>
    </citation>
    <scope>NUCLEOTIDE SEQUENCE [LARGE SCALE GENOMIC DNA]</scope>
</reference>
<keyword evidence="3" id="KW-1185">Reference proteome</keyword>
<name>A0AAU9PCU7_9ASTR</name>
<proteinExistence type="predicted"/>
<evidence type="ECO:0000313" key="2">
    <source>
        <dbReference type="EMBL" id="CAH1447420.1"/>
    </source>
</evidence>
<protein>
    <recommendedName>
        <fullName evidence="1">Nucleoplasmin-like domain-containing protein</fullName>
    </recommendedName>
</protein>